<dbReference type="HOGENOM" id="CLU_2313821_0_0_2"/>
<sequence>MGKALLIKKVKIVPGLEGKTEFERDKNQVQLIILDDGNVIKIKFENNENHIKSIEIPTDGLIKTEFEKSSKWDVKFVSIHGTGEIYYEKLKASEIRKYP</sequence>
<gene>
    <name evidence="1" type="ordered locus">MSWAN_0850</name>
</gene>
<dbReference type="KEGG" id="mew:MSWAN_0850"/>
<accession>F6D1S4</accession>
<evidence type="ECO:0000313" key="2">
    <source>
        <dbReference type="Proteomes" id="UP000009231"/>
    </source>
</evidence>
<evidence type="ECO:0000313" key="1">
    <source>
        <dbReference type="EMBL" id="AEG17877.1"/>
    </source>
</evidence>
<dbReference type="Proteomes" id="UP000009231">
    <property type="component" value="Chromosome"/>
</dbReference>
<organism evidence="1 2">
    <name type="scientific">Methanobacterium paludis (strain DSM 25820 / JCM 18151 / SWAN1)</name>
    <dbReference type="NCBI Taxonomy" id="868131"/>
    <lineage>
        <taxon>Archaea</taxon>
        <taxon>Methanobacteriati</taxon>
        <taxon>Methanobacteriota</taxon>
        <taxon>Methanomada group</taxon>
        <taxon>Methanobacteria</taxon>
        <taxon>Methanobacteriales</taxon>
        <taxon>Methanobacteriaceae</taxon>
        <taxon>Methanobacterium</taxon>
    </lineage>
</organism>
<protein>
    <submittedName>
        <fullName evidence="1">Uncharacterized protein</fullName>
    </submittedName>
</protein>
<reference evidence="1 2" key="1">
    <citation type="journal article" date="2014" name="Int. J. Syst. Evol. Microbiol.">
        <title>Methanobacterium paludis sp. nov. and a novel strain of Methanobacterium lacus isolated from northern peatlands.</title>
        <authorList>
            <person name="Cadillo-Quiroz H."/>
            <person name="Brauer S.L."/>
            <person name="Goodson N."/>
            <person name="Yavitt J.B."/>
            <person name="Zinder S.H."/>
        </authorList>
    </citation>
    <scope>NUCLEOTIDE SEQUENCE [LARGE SCALE GENOMIC DNA]</scope>
    <source>
        <strain evidence="2">DSM 25820 / JCM 18151 / SWAN1</strain>
    </source>
</reference>
<proteinExistence type="predicted"/>
<dbReference type="EMBL" id="CP002772">
    <property type="protein sequence ID" value="AEG17877.1"/>
    <property type="molecule type" value="Genomic_DNA"/>
</dbReference>
<dbReference type="RefSeq" id="WP_013825379.1">
    <property type="nucleotide sequence ID" value="NC_015574.1"/>
</dbReference>
<name>F6D1S4_METPW</name>
<dbReference type="GeneID" id="10668352"/>
<keyword evidence="2" id="KW-1185">Reference proteome</keyword>
<dbReference type="AlphaFoldDB" id="F6D1S4"/>